<dbReference type="InParanoid" id="W7XIL7"/>
<evidence type="ECO:0000313" key="1">
    <source>
        <dbReference type="EMBL" id="EWS73399.1"/>
    </source>
</evidence>
<evidence type="ECO:0000313" key="2">
    <source>
        <dbReference type="Proteomes" id="UP000009168"/>
    </source>
</evidence>
<reference evidence="2" key="1">
    <citation type="journal article" date="2006" name="PLoS Biol.">
        <title>Macronuclear genome sequence of the ciliate Tetrahymena thermophila, a model eukaryote.</title>
        <authorList>
            <person name="Eisen J.A."/>
            <person name="Coyne R.S."/>
            <person name="Wu M."/>
            <person name="Wu D."/>
            <person name="Thiagarajan M."/>
            <person name="Wortman J.R."/>
            <person name="Badger J.H."/>
            <person name="Ren Q."/>
            <person name="Amedeo P."/>
            <person name="Jones K.M."/>
            <person name="Tallon L.J."/>
            <person name="Delcher A.L."/>
            <person name="Salzberg S.L."/>
            <person name="Silva J.C."/>
            <person name="Haas B.J."/>
            <person name="Majoros W.H."/>
            <person name="Farzad M."/>
            <person name="Carlton J.M."/>
            <person name="Smith R.K. Jr."/>
            <person name="Garg J."/>
            <person name="Pearlman R.E."/>
            <person name="Karrer K.M."/>
            <person name="Sun L."/>
            <person name="Manning G."/>
            <person name="Elde N.C."/>
            <person name="Turkewitz A.P."/>
            <person name="Asai D.J."/>
            <person name="Wilkes D.E."/>
            <person name="Wang Y."/>
            <person name="Cai H."/>
            <person name="Collins K."/>
            <person name="Stewart B.A."/>
            <person name="Lee S.R."/>
            <person name="Wilamowska K."/>
            <person name="Weinberg Z."/>
            <person name="Ruzzo W.L."/>
            <person name="Wloga D."/>
            <person name="Gaertig J."/>
            <person name="Frankel J."/>
            <person name="Tsao C.-C."/>
            <person name="Gorovsky M.A."/>
            <person name="Keeling P.J."/>
            <person name="Waller R.F."/>
            <person name="Patron N.J."/>
            <person name="Cherry J.M."/>
            <person name="Stover N.A."/>
            <person name="Krieger C.J."/>
            <person name="del Toro C."/>
            <person name="Ryder H.F."/>
            <person name="Williamson S.C."/>
            <person name="Barbeau R.A."/>
            <person name="Hamilton E.P."/>
            <person name="Orias E."/>
        </authorList>
    </citation>
    <scope>NUCLEOTIDE SEQUENCE [LARGE SCALE GENOMIC DNA]</scope>
    <source>
        <strain evidence="2">SB210</strain>
    </source>
</reference>
<dbReference type="RefSeq" id="XP_012654051.1">
    <property type="nucleotide sequence ID" value="XM_012798597.1"/>
</dbReference>
<dbReference type="GO" id="GO:0005975">
    <property type="term" value="P:carbohydrate metabolic process"/>
    <property type="evidence" value="ECO:0007669"/>
    <property type="project" value="InterPro"/>
</dbReference>
<organism evidence="1 2">
    <name type="scientific">Tetrahymena thermophila (strain SB210)</name>
    <dbReference type="NCBI Taxonomy" id="312017"/>
    <lineage>
        <taxon>Eukaryota</taxon>
        <taxon>Sar</taxon>
        <taxon>Alveolata</taxon>
        <taxon>Ciliophora</taxon>
        <taxon>Intramacronucleata</taxon>
        <taxon>Oligohymenophorea</taxon>
        <taxon>Hymenostomatida</taxon>
        <taxon>Tetrahymenina</taxon>
        <taxon>Tetrahymenidae</taxon>
        <taxon>Tetrahymena</taxon>
    </lineage>
</organism>
<dbReference type="SUPFAM" id="SSF89623">
    <property type="entry name" value="Ribose/Galactose isomerase RpiB/AlsB"/>
    <property type="match status" value="1"/>
</dbReference>
<proteinExistence type="predicted"/>
<dbReference type="InterPro" id="IPR036569">
    <property type="entry name" value="RpiB_LacA_LacB_sf"/>
</dbReference>
<dbReference type="AlphaFoldDB" id="W7XIL7"/>
<dbReference type="GO" id="GO:0016853">
    <property type="term" value="F:isomerase activity"/>
    <property type="evidence" value="ECO:0007669"/>
    <property type="project" value="UniProtKB-KW"/>
</dbReference>
<accession>W7XIL7</accession>
<dbReference type="STRING" id="312017.W7XIL7"/>
<dbReference type="GeneID" id="24440096"/>
<dbReference type="OrthoDB" id="2106730at2759"/>
<name>W7XIL7_TETTS</name>
<dbReference type="Proteomes" id="UP000009168">
    <property type="component" value="Unassembled WGS sequence"/>
</dbReference>
<dbReference type="PANTHER" id="PTHR30345:SF0">
    <property type="entry name" value="DNA DAMAGE-REPAIR_TOLERATION PROTEIN DRT102"/>
    <property type="match status" value="1"/>
</dbReference>
<keyword evidence="2" id="KW-1185">Reference proteome</keyword>
<dbReference type="PANTHER" id="PTHR30345">
    <property type="entry name" value="RIBOSE-5-PHOSPHATE ISOMERASE B"/>
    <property type="match status" value="1"/>
</dbReference>
<dbReference type="EMBL" id="GG662634">
    <property type="protein sequence ID" value="EWS73399.1"/>
    <property type="molecule type" value="Genomic_DNA"/>
</dbReference>
<protein>
    <submittedName>
        <fullName evidence="1">Ribose/galactose isomerase</fullName>
    </submittedName>
</protein>
<dbReference type="Pfam" id="PF02502">
    <property type="entry name" value="LacAB_rpiB"/>
    <property type="match status" value="1"/>
</dbReference>
<gene>
    <name evidence="1" type="ORF">TTHERM_000664068</name>
</gene>
<dbReference type="InterPro" id="IPR003500">
    <property type="entry name" value="RpiB_LacA_LacB"/>
</dbReference>
<keyword evidence="1" id="KW-0413">Isomerase</keyword>
<sequence>MDNKQNQHKLILAIESQDYEEWVASIQKELDNQFEIVVLRPNPEEKNTVLQKMKVYEELAKQTSADLNKNLGIIVCGSGLEASIALNKYKGIRAGLVSTYYLAVMTRMHNNANIMIIGTDHTGKKAGLQFVLPFLTNNLEVGPGKFHATRVDKLTNIENHQQTTC</sequence>
<dbReference type="KEGG" id="tet:TTHERM_000664068"/>
<dbReference type="Gene3D" id="3.40.1400.10">
    <property type="entry name" value="Sugar-phosphate isomerase, RpiB/LacA/LacB"/>
    <property type="match status" value="1"/>
</dbReference>